<protein>
    <submittedName>
        <fullName evidence="1">Uncharacterized protein</fullName>
    </submittedName>
</protein>
<accession>X0ZMD3</accession>
<dbReference type="EMBL" id="BART01008249">
    <property type="protein sequence ID" value="GAG70895.1"/>
    <property type="molecule type" value="Genomic_DNA"/>
</dbReference>
<sequence length="74" mass="8823">MLADYFIRKLNAYAEKELSKIPKNDIHWDVVEKIREALPKNIFKRTESCIVVLCYEFYMMGLNNRTNPIKEKAK</sequence>
<organism evidence="1">
    <name type="scientific">marine sediment metagenome</name>
    <dbReference type="NCBI Taxonomy" id="412755"/>
    <lineage>
        <taxon>unclassified sequences</taxon>
        <taxon>metagenomes</taxon>
        <taxon>ecological metagenomes</taxon>
    </lineage>
</organism>
<reference evidence="1" key="1">
    <citation type="journal article" date="2014" name="Front. Microbiol.">
        <title>High frequency of phylogenetically diverse reductive dehalogenase-homologous genes in deep subseafloor sedimentary metagenomes.</title>
        <authorList>
            <person name="Kawai M."/>
            <person name="Futagami T."/>
            <person name="Toyoda A."/>
            <person name="Takaki Y."/>
            <person name="Nishi S."/>
            <person name="Hori S."/>
            <person name="Arai W."/>
            <person name="Tsubouchi T."/>
            <person name="Morono Y."/>
            <person name="Uchiyama I."/>
            <person name="Ito T."/>
            <person name="Fujiyama A."/>
            <person name="Inagaki F."/>
            <person name="Takami H."/>
        </authorList>
    </citation>
    <scope>NUCLEOTIDE SEQUENCE</scope>
    <source>
        <strain evidence="1">Expedition CK06-06</strain>
    </source>
</reference>
<comment type="caution">
    <text evidence="1">The sequence shown here is derived from an EMBL/GenBank/DDBJ whole genome shotgun (WGS) entry which is preliminary data.</text>
</comment>
<dbReference type="AlphaFoldDB" id="X0ZMD3"/>
<proteinExistence type="predicted"/>
<name>X0ZMD3_9ZZZZ</name>
<evidence type="ECO:0000313" key="1">
    <source>
        <dbReference type="EMBL" id="GAG70895.1"/>
    </source>
</evidence>
<gene>
    <name evidence="1" type="ORF">S01H4_18590</name>
</gene>